<dbReference type="Gene3D" id="3.40.710.10">
    <property type="entry name" value="DD-peptidase/beta-lactamase superfamily"/>
    <property type="match status" value="1"/>
</dbReference>
<protein>
    <submittedName>
        <fullName evidence="2">Beta-lactamase</fullName>
    </submittedName>
</protein>
<dbReference type="InterPro" id="IPR012338">
    <property type="entry name" value="Beta-lactam/transpept-like"/>
</dbReference>
<dbReference type="EMBL" id="JFYO01000005">
    <property type="protein sequence ID" value="EZP27839.1"/>
    <property type="molecule type" value="Genomic_DNA"/>
</dbReference>
<accession>A0A031FSL4</accession>
<dbReference type="Pfam" id="PF00144">
    <property type="entry name" value="Beta-lactamase"/>
    <property type="match status" value="1"/>
</dbReference>
<reference evidence="2 3" key="1">
    <citation type="submission" date="2014-03" db="EMBL/GenBank/DDBJ databases">
        <title>Draft Genome Sequences of 13 Willow Endophytes.</title>
        <authorList>
            <person name="Gan H.Y."/>
            <person name="Gan H.M."/>
            <person name="Savka M.A."/>
            <person name="Hudson A.O."/>
        </authorList>
    </citation>
    <scope>NUCLEOTIDE SEQUENCE [LARGE SCALE GENOMIC DNA]</scope>
    <source>
        <strain evidence="2 3">RIT293</strain>
    </source>
</reference>
<dbReference type="PANTHER" id="PTHR46825">
    <property type="entry name" value="D-ALANYL-D-ALANINE-CARBOXYPEPTIDASE/ENDOPEPTIDASE AMPH"/>
    <property type="match status" value="1"/>
</dbReference>
<proteinExistence type="predicted"/>
<dbReference type="SUPFAM" id="SSF56601">
    <property type="entry name" value="beta-lactamase/transpeptidase-like"/>
    <property type="match status" value="1"/>
</dbReference>
<dbReference type="PATRIC" id="fig|273677.3.peg.1815"/>
<dbReference type="InterPro" id="IPR001466">
    <property type="entry name" value="Beta-lactam-related"/>
</dbReference>
<keyword evidence="3" id="KW-1185">Reference proteome</keyword>
<organism evidence="2 3">
    <name type="scientific">Microbacterium oleivorans</name>
    <dbReference type="NCBI Taxonomy" id="273677"/>
    <lineage>
        <taxon>Bacteria</taxon>
        <taxon>Bacillati</taxon>
        <taxon>Actinomycetota</taxon>
        <taxon>Actinomycetes</taxon>
        <taxon>Micrococcales</taxon>
        <taxon>Microbacteriaceae</taxon>
        <taxon>Microbacterium</taxon>
    </lineage>
</organism>
<gene>
    <name evidence="2" type="ORF">BW34_01831</name>
</gene>
<dbReference type="KEGG" id="moo:BWL13_02765"/>
<name>A0A031FSL4_9MICO</name>
<sequence>MTALGLAMGLGACAPEPEKINIGVDQVDGSLPSDMTKQMQALTEKAMTSIGASGAIVSVSVPWSGEWVAGVGTSGAGGPKVDPSMTFKAVNVTRPMTCDLLYALVDKGTVKLDDSVTEWLDAYPGQSKVTLGQLCDSTSGLHSYLGSVFSRVRATPERVWNPRELVAYGIGQPAAFEPGARYGDSDTGYVLLGLVLERAAGKPLAELYDEYVFDPLGMTSSTYPAGVGGGDRLKGSYLVTGKNKKPDCSAPTDMTDLTSSIGAASAGVVSDVSDLSTYVRSLAVGARPYDTDKRFENPRPVNGEQPTWFTTGGGTFQAGSLIGQYGSLPGYMVAAFADRETGMSVVVVLNDSRASANVARLLAWQLAALASKAPAADGRTAPEIGLPWTADSLSSQLDGYAICGE</sequence>
<dbReference type="AlphaFoldDB" id="A0A031FSL4"/>
<comment type="caution">
    <text evidence="2">The sequence shown here is derived from an EMBL/GenBank/DDBJ whole genome shotgun (WGS) entry which is preliminary data.</text>
</comment>
<feature type="domain" description="Beta-lactamase-related" evidence="1">
    <location>
        <begin position="42"/>
        <end position="364"/>
    </location>
</feature>
<dbReference type="PANTHER" id="PTHR46825:SF7">
    <property type="entry name" value="D-ALANYL-D-ALANINE CARBOXYPEPTIDASE"/>
    <property type="match status" value="1"/>
</dbReference>
<evidence type="ECO:0000313" key="2">
    <source>
        <dbReference type="EMBL" id="EZP27839.1"/>
    </source>
</evidence>
<dbReference type="InterPro" id="IPR050491">
    <property type="entry name" value="AmpC-like"/>
</dbReference>
<evidence type="ECO:0000313" key="3">
    <source>
        <dbReference type="Proteomes" id="UP000024001"/>
    </source>
</evidence>
<dbReference type="Proteomes" id="UP000024001">
    <property type="component" value="Unassembled WGS sequence"/>
</dbReference>
<evidence type="ECO:0000259" key="1">
    <source>
        <dbReference type="Pfam" id="PF00144"/>
    </source>
</evidence>
<dbReference type="eggNOG" id="COG1680">
    <property type="taxonomic scope" value="Bacteria"/>
</dbReference>